<accession>A0ABW7EWN5</accession>
<organism evidence="1 2">
    <name type="scientific">Pelomonas dachongensis</name>
    <dbReference type="NCBI Taxonomy" id="3299029"/>
    <lineage>
        <taxon>Bacteria</taxon>
        <taxon>Pseudomonadati</taxon>
        <taxon>Pseudomonadota</taxon>
        <taxon>Betaproteobacteria</taxon>
        <taxon>Burkholderiales</taxon>
        <taxon>Sphaerotilaceae</taxon>
        <taxon>Roseateles</taxon>
    </lineage>
</organism>
<comment type="caution">
    <text evidence="1">The sequence shown here is derived from an EMBL/GenBank/DDBJ whole genome shotgun (WGS) entry which is preliminary data.</text>
</comment>
<dbReference type="EMBL" id="JBIGHY010000019">
    <property type="protein sequence ID" value="MFG6417234.1"/>
    <property type="molecule type" value="Genomic_DNA"/>
</dbReference>
<gene>
    <name evidence="1" type="ORF">ACG02S_25400</name>
</gene>
<dbReference type="RefSeq" id="WP_394473292.1">
    <property type="nucleotide sequence ID" value="NZ_JBIGHY010000019.1"/>
</dbReference>
<keyword evidence="2" id="KW-1185">Reference proteome</keyword>
<name>A0ABW7EWN5_9BURK</name>
<protein>
    <submittedName>
        <fullName evidence="1">Uncharacterized protein</fullName>
    </submittedName>
</protein>
<evidence type="ECO:0000313" key="2">
    <source>
        <dbReference type="Proteomes" id="UP001606300"/>
    </source>
</evidence>
<proteinExistence type="predicted"/>
<sequence>MSFDLRLSEGTGTLHPAIYVGAVPNDEPILSGLIHFDVTERWHASLLRVRADAWLDISGARLRYRVSVGGITGWMSHRMRIAGVGPNYVGVLGPHRELQIAGWRNRVQAAESPSVTLMIYSSELGSHLLERLLARSLGSQG</sequence>
<dbReference type="Proteomes" id="UP001606300">
    <property type="component" value="Unassembled WGS sequence"/>
</dbReference>
<evidence type="ECO:0000313" key="1">
    <source>
        <dbReference type="EMBL" id="MFG6417234.1"/>
    </source>
</evidence>
<reference evidence="1 2" key="1">
    <citation type="submission" date="2024-09" db="EMBL/GenBank/DDBJ databases">
        <title>Novel species of the genus Pelomonas and Roseateles isolated from streams.</title>
        <authorList>
            <person name="Lu H."/>
        </authorList>
    </citation>
    <scope>NUCLEOTIDE SEQUENCE [LARGE SCALE GENOMIC DNA]</scope>
    <source>
        <strain evidence="1 2">DC23W</strain>
    </source>
</reference>